<evidence type="ECO:0000313" key="1">
    <source>
        <dbReference type="EMBL" id="MBM6875889.1"/>
    </source>
</evidence>
<keyword evidence="2" id="KW-1185">Reference proteome</keyword>
<sequence>MLKKLIAIFFILPCFLFSEDRIESIKNKEKIDNIIYFKGEKLPFSGKFIDTHLE</sequence>
<dbReference type="EMBL" id="JACJLT010000121">
    <property type="protein sequence ID" value="MBM6875889.1"/>
    <property type="molecule type" value="Genomic_DNA"/>
</dbReference>
<proteinExistence type="predicted"/>
<accession>A0ABS2G382</accession>
<protein>
    <submittedName>
        <fullName evidence="1">Uncharacterized protein</fullName>
    </submittedName>
</protein>
<organism evidence="1 2">
    <name type="scientific">Fusobacterium mortiferum</name>
    <dbReference type="NCBI Taxonomy" id="850"/>
    <lineage>
        <taxon>Bacteria</taxon>
        <taxon>Fusobacteriati</taxon>
        <taxon>Fusobacteriota</taxon>
        <taxon>Fusobacteriia</taxon>
        <taxon>Fusobacteriales</taxon>
        <taxon>Fusobacteriaceae</taxon>
        <taxon>Fusobacterium</taxon>
    </lineage>
</organism>
<feature type="non-terminal residue" evidence="1">
    <location>
        <position position="54"/>
    </location>
</feature>
<comment type="caution">
    <text evidence="1">The sequence shown here is derived from an EMBL/GenBank/DDBJ whole genome shotgun (WGS) entry which is preliminary data.</text>
</comment>
<gene>
    <name evidence="1" type="ORF">H6A04_09555</name>
</gene>
<reference evidence="1 2" key="1">
    <citation type="journal article" date="2021" name="Sci. Rep.">
        <title>The distribution of antibiotic resistance genes in chicken gut microbiota commensals.</title>
        <authorList>
            <person name="Juricova H."/>
            <person name="Matiasovicova J."/>
            <person name="Kubasova T."/>
            <person name="Cejkova D."/>
            <person name="Rychlik I."/>
        </authorList>
    </citation>
    <scope>NUCLEOTIDE SEQUENCE [LARGE SCALE GENOMIC DNA]</scope>
    <source>
        <strain evidence="1 2">An425</strain>
    </source>
</reference>
<name>A0ABS2G382_FUSMR</name>
<evidence type="ECO:0000313" key="2">
    <source>
        <dbReference type="Proteomes" id="UP000728968"/>
    </source>
</evidence>
<dbReference type="Proteomes" id="UP000728968">
    <property type="component" value="Unassembled WGS sequence"/>
</dbReference>